<gene>
    <name evidence="1" type="ORF">NNJEOMEG_02628</name>
</gene>
<proteinExistence type="predicted"/>
<dbReference type="RefSeq" id="WP_173085191.1">
    <property type="nucleotide sequence ID" value="NZ_BLTE01000012.1"/>
</dbReference>
<dbReference type="Proteomes" id="UP000494245">
    <property type="component" value="Unassembled WGS sequence"/>
</dbReference>
<reference evidence="1 2" key="2">
    <citation type="submission" date="2020-05" db="EMBL/GenBank/DDBJ databases">
        <title>Draft genome sequence of Desulfovibrio sp. strainFSS-1.</title>
        <authorList>
            <person name="Shimoshige H."/>
            <person name="Kobayashi H."/>
            <person name="Maekawa T."/>
        </authorList>
    </citation>
    <scope>NUCLEOTIDE SEQUENCE [LARGE SCALE GENOMIC DNA]</scope>
    <source>
        <strain evidence="1 2">SIID29052-01</strain>
    </source>
</reference>
<organism evidence="1 2">
    <name type="scientific">Fundidesulfovibrio magnetotacticus</name>
    <dbReference type="NCBI Taxonomy" id="2730080"/>
    <lineage>
        <taxon>Bacteria</taxon>
        <taxon>Pseudomonadati</taxon>
        <taxon>Thermodesulfobacteriota</taxon>
        <taxon>Desulfovibrionia</taxon>
        <taxon>Desulfovibrionales</taxon>
        <taxon>Desulfovibrionaceae</taxon>
        <taxon>Fundidesulfovibrio</taxon>
    </lineage>
</organism>
<keyword evidence="2" id="KW-1185">Reference proteome</keyword>
<evidence type="ECO:0000313" key="2">
    <source>
        <dbReference type="Proteomes" id="UP000494245"/>
    </source>
</evidence>
<protein>
    <submittedName>
        <fullName evidence="1">Uncharacterized protein</fullName>
    </submittedName>
</protein>
<dbReference type="EMBL" id="BLTE01000012">
    <property type="protein sequence ID" value="GFK94780.1"/>
    <property type="molecule type" value="Genomic_DNA"/>
</dbReference>
<evidence type="ECO:0000313" key="1">
    <source>
        <dbReference type="EMBL" id="GFK94780.1"/>
    </source>
</evidence>
<reference evidence="1 2" key="1">
    <citation type="submission" date="2020-04" db="EMBL/GenBank/DDBJ databases">
        <authorList>
            <consortium name="Desulfovibrio sp. FSS-1 genome sequencing consortium"/>
            <person name="Shimoshige H."/>
            <person name="Kobayashi H."/>
            <person name="Maekawa T."/>
        </authorList>
    </citation>
    <scope>NUCLEOTIDE SEQUENCE [LARGE SCALE GENOMIC DNA]</scope>
    <source>
        <strain evidence="1 2">SIID29052-01</strain>
    </source>
</reference>
<name>A0A6V8LUZ5_9BACT</name>
<accession>A0A6V8LUZ5</accession>
<sequence length="71" mass="7793">MEEFEIDPQDLLLENALRVVFKAAEMLDAEELTTSGLKDLSGALRDATEVILSIESACGCGHDHDEEEEQA</sequence>
<dbReference type="AlphaFoldDB" id="A0A6V8LUZ5"/>
<comment type="caution">
    <text evidence="1">The sequence shown here is derived from an EMBL/GenBank/DDBJ whole genome shotgun (WGS) entry which is preliminary data.</text>
</comment>